<evidence type="ECO:0000313" key="1">
    <source>
        <dbReference type="EMBL" id="MDH0701316.1"/>
    </source>
</evidence>
<proteinExistence type="predicted"/>
<protein>
    <submittedName>
        <fullName evidence="1">Uncharacterized protein</fullName>
    </submittedName>
</protein>
<reference evidence="1" key="1">
    <citation type="submission" date="2022-09" db="EMBL/GenBank/DDBJ databases">
        <title>Intensive care unit water sources are persistently colonized with multi-drug resistant bacteria and are the site of extensive horizontal gene transfer of antibiotic resistance genes.</title>
        <authorList>
            <person name="Diorio-Toth L."/>
        </authorList>
    </citation>
    <scope>NUCLEOTIDE SEQUENCE</scope>
    <source>
        <strain evidence="1">GD03863</strain>
    </source>
</reference>
<evidence type="ECO:0000313" key="2">
    <source>
        <dbReference type="Proteomes" id="UP001161137"/>
    </source>
</evidence>
<gene>
    <name evidence="1" type="ORF">N5D41_07410</name>
</gene>
<comment type="caution">
    <text evidence="1">The sequence shown here is derived from an EMBL/GenBank/DDBJ whole genome shotgun (WGS) entry which is preliminary data.</text>
</comment>
<dbReference type="RefSeq" id="WP_196461301.1">
    <property type="nucleotide sequence ID" value="NZ_JACFYY010000026.1"/>
</dbReference>
<sequence>MQNLKVMQVAITSHKNFSTKQHRRKKMKFTASATSVIALLLLTTPALAYYQASYGYMYPPSAPDEITLNQLPEALPCAETTGSLNNPMLRCSYYPMPRHVPIVENGQNKVFWNMAPGRCTNGECRVAGNRNIVGQLPFEVPNLQLGTQYVVTLSTDGFPIGIRHDMQHKKYSYDEARQILRNALISYQMLPPNGTIDDLYFIDKKKDSPYRAVSDTKESGGSCLDAWIEDYREDVGEHAMITAGQLSEWKKLCSKGNRP</sequence>
<accession>A0AA42IQC0</accession>
<dbReference type="EMBL" id="JAOCDH010000006">
    <property type="protein sequence ID" value="MDH0701316.1"/>
    <property type="molecule type" value="Genomic_DNA"/>
</dbReference>
<name>A0AA42IQC0_9GAMM</name>
<dbReference type="AlphaFoldDB" id="A0AA42IQC0"/>
<organism evidence="1 2">
    <name type="scientific">Ectopseudomonas toyotomiensis</name>
    <dbReference type="NCBI Taxonomy" id="554344"/>
    <lineage>
        <taxon>Bacteria</taxon>
        <taxon>Pseudomonadati</taxon>
        <taxon>Pseudomonadota</taxon>
        <taxon>Gammaproteobacteria</taxon>
        <taxon>Pseudomonadales</taxon>
        <taxon>Pseudomonadaceae</taxon>
        <taxon>Ectopseudomonas</taxon>
    </lineage>
</organism>
<dbReference type="Proteomes" id="UP001161137">
    <property type="component" value="Unassembled WGS sequence"/>
</dbReference>